<feature type="transmembrane region" description="Helical" evidence="5">
    <location>
        <begin position="82"/>
        <end position="108"/>
    </location>
</feature>
<accession>A0A1N6IMQ1</accession>
<evidence type="ECO:0000256" key="3">
    <source>
        <dbReference type="ARBA" id="ARBA00022989"/>
    </source>
</evidence>
<evidence type="ECO:0000256" key="2">
    <source>
        <dbReference type="ARBA" id="ARBA00022692"/>
    </source>
</evidence>
<organism evidence="6 7">
    <name type="scientific">Nitrosomonas cryotolerans ATCC 49181</name>
    <dbReference type="NCBI Taxonomy" id="1131553"/>
    <lineage>
        <taxon>Bacteria</taxon>
        <taxon>Pseudomonadati</taxon>
        <taxon>Pseudomonadota</taxon>
        <taxon>Betaproteobacteria</taxon>
        <taxon>Nitrosomonadales</taxon>
        <taxon>Nitrosomonadaceae</taxon>
        <taxon>Nitrosomonas</taxon>
    </lineage>
</organism>
<keyword evidence="4 5" id="KW-0472">Membrane</keyword>
<feature type="transmembrane region" description="Helical" evidence="5">
    <location>
        <begin position="210"/>
        <end position="228"/>
    </location>
</feature>
<dbReference type="Proteomes" id="UP000185062">
    <property type="component" value="Unassembled WGS sequence"/>
</dbReference>
<keyword evidence="3 5" id="KW-1133">Transmembrane helix</keyword>
<dbReference type="EMBL" id="FSRO01000001">
    <property type="protein sequence ID" value="SIO33257.1"/>
    <property type="molecule type" value="Genomic_DNA"/>
</dbReference>
<feature type="transmembrane region" description="Helical" evidence="5">
    <location>
        <begin position="148"/>
        <end position="165"/>
    </location>
</feature>
<dbReference type="STRING" id="44575.SAMN05216419_1001142"/>
<sequence length="242" mass="27101">MSHIFSALLRALGDLFQPKVLWIMVWPVLVAGSLWLVLSVIFWDIFSGWVTQGFSNLGIQSWLGALEPEWIVHGIQSITHMILFISLVTVTTLFITAIFAMPALINVVANRHYPSLKREYGGSIRGSLINALLAMSIFALMWLITLPLWLIGLGIIVPFVAAAYLNQQLFRYDALSEHASHEEMRVLLATHQLSLWSLGLLTGMVQFVPFLNLFAPVFAALAFIHFELARLMNMRPPSDIAA</sequence>
<dbReference type="InterPro" id="IPR059112">
    <property type="entry name" value="CysZ/EI24"/>
</dbReference>
<evidence type="ECO:0000256" key="1">
    <source>
        <dbReference type="ARBA" id="ARBA00004141"/>
    </source>
</evidence>
<feature type="transmembrane region" description="Helical" evidence="5">
    <location>
        <begin position="20"/>
        <end position="43"/>
    </location>
</feature>
<dbReference type="eggNOG" id="COG2981">
    <property type="taxonomic scope" value="Bacteria"/>
</dbReference>
<dbReference type="Pfam" id="PF07264">
    <property type="entry name" value="EI24"/>
    <property type="match status" value="1"/>
</dbReference>
<evidence type="ECO:0000256" key="4">
    <source>
        <dbReference type="ARBA" id="ARBA00023136"/>
    </source>
</evidence>
<protein>
    <submittedName>
        <fullName evidence="6">Uncharacterized protein involved in cysteine biosynthesis</fullName>
    </submittedName>
</protein>
<gene>
    <name evidence="6" type="ORF">SAMN02743940_1924</name>
</gene>
<evidence type="ECO:0000256" key="5">
    <source>
        <dbReference type="SAM" id="Phobius"/>
    </source>
</evidence>
<proteinExistence type="predicted"/>
<comment type="subcellular location">
    <subcellularLocation>
        <location evidence="1">Membrane</location>
        <topology evidence="1">Multi-pass membrane protein</topology>
    </subcellularLocation>
</comment>
<dbReference type="RefSeq" id="WP_028460547.1">
    <property type="nucleotide sequence ID" value="NZ_FSRO01000001.1"/>
</dbReference>
<keyword evidence="7" id="KW-1185">Reference proteome</keyword>
<feature type="transmembrane region" description="Helical" evidence="5">
    <location>
        <begin position="120"/>
        <end position="142"/>
    </location>
</feature>
<evidence type="ECO:0000313" key="6">
    <source>
        <dbReference type="EMBL" id="SIO33257.1"/>
    </source>
</evidence>
<keyword evidence="2 5" id="KW-0812">Transmembrane</keyword>
<name>A0A1N6IMQ1_9PROT</name>
<reference evidence="6 7" key="1">
    <citation type="submission" date="2016-12" db="EMBL/GenBank/DDBJ databases">
        <authorList>
            <person name="Song W.-J."/>
            <person name="Kurnit D.M."/>
        </authorList>
    </citation>
    <scope>NUCLEOTIDE SEQUENCE [LARGE SCALE GENOMIC DNA]</scope>
    <source>
        <strain evidence="6 7">ATCC 49181</strain>
    </source>
</reference>
<dbReference type="AlphaFoldDB" id="A0A1N6IMQ1"/>
<evidence type="ECO:0000313" key="7">
    <source>
        <dbReference type="Proteomes" id="UP000185062"/>
    </source>
</evidence>